<dbReference type="InterPro" id="IPR003410">
    <property type="entry name" value="HYR_dom"/>
</dbReference>
<dbReference type="Gene3D" id="2.60.40.10">
    <property type="entry name" value="Immunoglobulins"/>
    <property type="match status" value="2"/>
</dbReference>
<name>A0ABW5B5P1_9BACT</name>
<reference evidence="4" key="1">
    <citation type="journal article" date="2019" name="Int. J. Syst. Evol. Microbiol.">
        <title>The Global Catalogue of Microorganisms (GCM) 10K type strain sequencing project: providing services to taxonomists for standard genome sequencing and annotation.</title>
        <authorList>
            <consortium name="The Broad Institute Genomics Platform"/>
            <consortium name="The Broad Institute Genome Sequencing Center for Infectious Disease"/>
            <person name="Wu L."/>
            <person name="Ma J."/>
        </authorList>
    </citation>
    <scope>NUCLEOTIDE SEQUENCE [LARGE SCALE GENOMIC DNA]</scope>
    <source>
        <strain evidence="4">KCTC 19812</strain>
    </source>
</reference>
<dbReference type="PANTHER" id="PTHR24273:SF32">
    <property type="entry name" value="HYALIN"/>
    <property type="match status" value="1"/>
</dbReference>
<evidence type="ECO:0000259" key="2">
    <source>
        <dbReference type="PROSITE" id="PS50825"/>
    </source>
</evidence>
<gene>
    <name evidence="3" type="ORF">ACFSKV_07755</name>
</gene>
<feature type="domain" description="HYR" evidence="2">
    <location>
        <begin position="637"/>
        <end position="719"/>
    </location>
</feature>
<keyword evidence="4" id="KW-1185">Reference proteome</keyword>
<dbReference type="InterPro" id="IPR013783">
    <property type="entry name" value="Ig-like_fold"/>
</dbReference>
<dbReference type="Pfam" id="PF18962">
    <property type="entry name" value="Por_Secre_tail"/>
    <property type="match status" value="1"/>
</dbReference>
<accession>A0ABW5B5P1</accession>
<feature type="domain" description="HYR" evidence="2">
    <location>
        <begin position="552"/>
        <end position="635"/>
    </location>
</feature>
<dbReference type="EMBL" id="JBHUIV010000010">
    <property type="protein sequence ID" value="MFD2201457.1"/>
    <property type="molecule type" value="Genomic_DNA"/>
</dbReference>
<evidence type="ECO:0000313" key="3">
    <source>
        <dbReference type="EMBL" id="MFD2201457.1"/>
    </source>
</evidence>
<proteinExistence type="predicted"/>
<evidence type="ECO:0000313" key="4">
    <source>
        <dbReference type="Proteomes" id="UP001597414"/>
    </source>
</evidence>
<organism evidence="3 4">
    <name type="scientific">Shivajiella indica</name>
    <dbReference type="NCBI Taxonomy" id="872115"/>
    <lineage>
        <taxon>Bacteria</taxon>
        <taxon>Pseudomonadati</taxon>
        <taxon>Bacteroidota</taxon>
        <taxon>Cytophagia</taxon>
        <taxon>Cytophagales</taxon>
        <taxon>Cyclobacteriaceae</taxon>
        <taxon>Shivajiella</taxon>
    </lineage>
</organism>
<feature type="non-terminal residue" evidence="3">
    <location>
        <position position="1"/>
    </location>
</feature>
<dbReference type="NCBIfam" id="TIGR04183">
    <property type="entry name" value="Por_Secre_tail"/>
    <property type="match status" value="1"/>
</dbReference>
<keyword evidence="1" id="KW-0677">Repeat</keyword>
<dbReference type="PANTHER" id="PTHR24273">
    <property type="entry name" value="FI04643P-RELATED"/>
    <property type="match status" value="1"/>
</dbReference>
<dbReference type="InterPro" id="IPR026444">
    <property type="entry name" value="Secre_tail"/>
</dbReference>
<dbReference type="PROSITE" id="PS50825">
    <property type="entry name" value="HYR"/>
    <property type="match status" value="2"/>
</dbReference>
<dbReference type="Proteomes" id="UP001597414">
    <property type="component" value="Unassembled WGS sequence"/>
</dbReference>
<dbReference type="RefSeq" id="WP_380801375.1">
    <property type="nucleotide sequence ID" value="NZ_JBHUIV010000010.1"/>
</dbReference>
<sequence>SVGEPTGIRSDGLALTDPYSVGVTTITWNVTDVNGNAAAEVVQTITVTDTQVPEITTNGDQAVDAAEGLCEAIVEVSANATDNCSVEEPTGIRSDGLTLTDPYPVGVTTIKWNVSDVNGIAAAEVVQTITVTDTQAPLITSNGDQAVDAAEGLCEATVEVTAIATDNCSVGEPTGIRSDGLPLTDPYPVGVTTITWNVTDVNGNAAAEVVQTITVTETQVPEITTNGDQAVDAEAGLCSAIVEVTASATDNCSVGEPTGVRSDGLELTDPYPVGITTITWNVTDVNGNAAAEVVQTITVADTQAPVITTNGDQAVDAETGLCSAIVEVTATATDNCSVGEPTGVRSDGLALTDPYPVGETTITWNVSDVNGNAAAEVTQTIRVTDTQVPVITTNGNQNIDAEAGLCSAIVEVTASATDNCSVGDPVGVRSDGLALTNPYPVGVTTITWNVSDVNGNAADEVVQTITVTDTQAPVITTNGDKNVDAETGLCSAILEVTASATDNCSVGDPVGVRSDGLPLTDPYPVGVTTIKWNVSDVNGNAATEVTQTVTVTDTEAPVITCPANISTTVAFGESGTAVSYALPIATDNCGTPSVQLISGPVSGAVFPLGTTTVTYRATDPSGNTADCSFTVTVTESADTEDPVISNCPANISVSNDAGSCGAIVNWTAPTATDNSGLVNLTSNFEPGSFFPVGTTVVTYTATDAAGNTATCSFEVIVSDNEVPNVQTRNVLIEIEAGSTYTLTLDEVDNGSSDNCGIASRTLSQTLFSDADEGENTVILTVTDIAGNQSSGSAIITVVVLSAPECVVARARDVVLVLDRNGNATLSVNQVDDGSFSNCSNRISTIEVDKISFGCEDLGEQMVTFRVTDGNGNVGEAQFKVTVLDQTAPSIGNISRINVTLNGGQTYILPDFRSTAPATDNCSVAEYIQIPDPGTVYSTAGTYPIVLRATDQSENIGERTVNLTIRINNNRPGRGRFEPIELNDLTVPWNTEFEVVIRLQRKEVGKKVMDELEVVFDKSDYDPIQPGIYTVKYYYAQAKAQVNEFKVRVEEKSLPLDISLSNNILLAELDSGSVIGRFNTLDPLDDIHIYRMEEHPELHLEGNALIWKGKGMPPATASVKVYSTDRVGQTISREISLFREITPNSILIYPNPANRETNILVNLAQESNVEIRIFDAAGRLVFTEESFQKESFARNIDLDQLSNGLYNVVVKVNNQYLQGRLVKQ</sequence>
<evidence type="ECO:0000256" key="1">
    <source>
        <dbReference type="ARBA" id="ARBA00022737"/>
    </source>
</evidence>
<dbReference type="Pfam" id="PF02494">
    <property type="entry name" value="HYR"/>
    <property type="match status" value="2"/>
</dbReference>
<protein>
    <submittedName>
        <fullName evidence="3">HYR domain-containing protein</fullName>
    </submittedName>
</protein>
<comment type="caution">
    <text evidence="3">The sequence shown here is derived from an EMBL/GenBank/DDBJ whole genome shotgun (WGS) entry which is preliminary data.</text>
</comment>